<dbReference type="Proteomes" id="UP001177023">
    <property type="component" value="Unassembled WGS sequence"/>
</dbReference>
<comment type="caution">
    <text evidence="6">The sequence shown here is derived from an EMBL/GenBank/DDBJ whole genome shotgun (WGS) entry which is preliminary data.</text>
</comment>
<keyword evidence="4" id="KW-0175">Coiled coil</keyword>
<protein>
    <recommendedName>
        <fullName evidence="5">RING-type domain-containing protein</fullName>
    </recommendedName>
</protein>
<feature type="domain" description="RING-type" evidence="5">
    <location>
        <begin position="78"/>
        <end position="120"/>
    </location>
</feature>
<dbReference type="PROSITE" id="PS50089">
    <property type="entry name" value="ZF_RING_2"/>
    <property type="match status" value="1"/>
</dbReference>
<gene>
    <name evidence="6" type="ORF">MSPICULIGERA_LOCUS17514</name>
</gene>
<keyword evidence="1 3" id="KW-0863">Zinc-finger</keyword>
<keyword evidence="7" id="KW-1185">Reference proteome</keyword>
<evidence type="ECO:0000256" key="2">
    <source>
        <dbReference type="ARBA" id="ARBA00022833"/>
    </source>
</evidence>
<dbReference type="SUPFAM" id="SSF57850">
    <property type="entry name" value="RING/U-box"/>
    <property type="match status" value="1"/>
</dbReference>
<sequence>MFLDYFNCGDCHKPFHRELNMPHTPVHSPVTGRVACSSCMKDPRKVPLLGLIKFLNQRAFHRAEQTYTCQGTLNGPQCIKCNTVMVPNSDWKAYIVTCGHYFCEDCFAACVVGHRCSACDAPVDKERSRLDKSLAAFFNYYDEELQREIRDAAKRLEALNNQKRLDEAREKQLDVLSKRYDQAEKLKEVDWLQDNEFKRDAERRGLFKSCCHCTARKLVENLLFCLDCTKIACPLCFSRIHLNHAVGSLVVMKADELRLVANKKYKEDVSGLRAKLAQLHKDLDEVLEKVVKAGTGRLTKAAQSEKLADAQNIVSDVESTADRLKAHCEKYLPMLHELIDKAGKIETELSK</sequence>
<evidence type="ECO:0000313" key="7">
    <source>
        <dbReference type="Proteomes" id="UP001177023"/>
    </source>
</evidence>
<feature type="non-terminal residue" evidence="6">
    <location>
        <position position="351"/>
    </location>
</feature>
<feature type="coiled-coil region" evidence="4">
    <location>
        <begin position="142"/>
        <end position="169"/>
    </location>
</feature>
<evidence type="ECO:0000256" key="4">
    <source>
        <dbReference type="SAM" id="Coils"/>
    </source>
</evidence>
<organism evidence="6 7">
    <name type="scientific">Mesorhabditis spiculigera</name>
    <dbReference type="NCBI Taxonomy" id="96644"/>
    <lineage>
        <taxon>Eukaryota</taxon>
        <taxon>Metazoa</taxon>
        <taxon>Ecdysozoa</taxon>
        <taxon>Nematoda</taxon>
        <taxon>Chromadorea</taxon>
        <taxon>Rhabditida</taxon>
        <taxon>Rhabditina</taxon>
        <taxon>Rhabditomorpha</taxon>
        <taxon>Rhabditoidea</taxon>
        <taxon>Rhabditidae</taxon>
        <taxon>Mesorhabditinae</taxon>
        <taxon>Mesorhabditis</taxon>
    </lineage>
</organism>
<keyword evidence="2" id="KW-0862">Zinc</keyword>
<keyword evidence="1 3" id="KW-0479">Metal-binding</keyword>
<dbReference type="Gene3D" id="3.30.40.10">
    <property type="entry name" value="Zinc/RING finger domain, C3HC4 (zinc finger)"/>
    <property type="match status" value="1"/>
</dbReference>
<dbReference type="EMBL" id="CATQJA010002656">
    <property type="protein sequence ID" value="CAJ0579290.1"/>
    <property type="molecule type" value="Genomic_DNA"/>
</dbReference>
<name>A0AA36GBC4_9BILA</name>
<accession>A0AA36GBC4</accession>
<dbReference type="InterPro" id="IPR013083">
    <property type="entry name" value="Znf_RING/FYVE/PHD"/>
</dbReference>
<feature type="coiled-coil region" evidence="4">
    <location>
        <begin position="262"/>
        <end position="327"/>
    </location>
</feature>
<dbReference type="AlphaFoldDB" id="A0AA36GBC4"/>
<dbReference type="GO" id="GO:0008270">
    <property type="term" value="F:zinc ion binding"/>
    <property type="evidence" value="ECO:0007669"/>
    <property type="project" value="UniProtKB-KW"/>
</dbReference>
<dbReference type="InterPro" id="IPR001841">
    <property type="entry name" value="Znf_RING"/>
</dbReference>
<evidence type="ECO:0000256" key="1">
    <source>
        <dbReference type="ARBA" id="ARBA00022771"/>
    </source>
</evidence>
<evidence type="ECO:0000259" key="5">
    <source>
        <dbReference type="PROSITE" id="PS50089"/>
    </source>
</evidence>
<evidence type="ECO:0000313" key="6">
    <source>
        <dbReference type="EMBL" id="CAJ0579290.1"/>
    </source>
</evidence>
<evidence type="ECO:0000256" key="3">
    <source>
        <dbReference type="PROSITE-ProRule" id="PRU00175"/>
    </source>
</evidence>
<reference evidence="6" key="1">
    <citation type="submission" date="2023-06" db="EMBL/GenBank/DDBJ databases">
        <authorList>
            <person name="Delattre M."/>
        </authorList>
    </citation>
    <scope>NUCLEOTIDE SEQUENCE</scope>
    <source>
        <strain evidence="6">AF72</strain>
    </source>
</reference>
<proteinExistence type="predicted"/>